<dbReference type="RefSeq" id="WP_245985799.1">
    <property type="nucleotide sequence ID" value="NZ_CP021330.1"/>
</dbReference>
<dbReference type="EMBL" id="CP021330">
    <property type="protein sequence ID" value="AVX03330.1"/>
    <property type="molecule type" value="Genomic_DNA"/>
</dbReference>
<dbReference type="KEGG" id="mmyr:MXMO3_00798"/>
<gene>
    <name evidence="1" type="ORF">MXMO3_00798</name>
</gene>
<evidence type="ECO:0000313" key="2">
    <source>
        <dbReference type="Proteomes" id="UP000258927"/>
    </source>
</evidence>
<keyword evidence="2" id="KW-1185">Reference proteome</keyword>
<sequence length="138" mass="15481">MQHTPSLRTDPAPMGDQIAAILPVLQAYFDGLYNCDVALFKTLFHPKAVYATADESPLLHRDMPTYFEVLAKRQSPASRNEARRDVIDQIQVAGENTAFAQVRCTIGATNFIDFLTLVREDGAWKIMAKIFHIEKGAR</sequence>
<name>A0A2R4MBE4_9HYPH</name>
<dbReference type="InterPro" id="IPR032710">
    <property type="entry name" value="NTF2-like_dom_sf"/>
</dbReference>
<reference evidence="1 2" key="1">
    <citation type="submission" date="2017-05" db="EMBL/GenBank/DDBJ databases">
        <title>Genome Analysis of Maritalea myrionectae HL2708#5.</title>
        <authorList>
            <consortium name="Cotde Inc.-PKNU"/>
            <person name="Jang D."/>
            <person name="Oh H.-M."/>
        </authorList>
    </citation>
    <scope>NUCLEOTIDE SEQUENCE [LARGE SCALE GENOMIC DNA]</scope>
    <source>
        <strain evidence="1 2">HL2708#5</strain>
    </source>
</reference>
<dbReference type="InterPro" id="IPR039437">
    <property type="entry name" value="FrzH/put_lumazine-bd"/>
</dbReference>
<accession>A0A2R4MBE4</accession>
<organism evidence="1 2">
    <name type="scientific">Maritalea myrionectae</name>
    <dbReference type="NCBI Taxonomy" id="454601"/>
    <lineage>
        <taxon>Bacteria</taxon>
        <taxon>Pseudomonadati</taxon>
        <taxon>Pseudomonadota</taxon>
        <taxon>Alphaproteobacteria</taxon>
        <taxon>Hyphomicrobiales</taxon>
        <taxon>Devosiaceae</taxon>
        <taxon>Maritalea</taxon>
    </lineage>
</organism>
<dbReference type="AlphaFoldDB" id="A0A2R4MBE4"/>
<proteinExistence type="predicted"/>
<dbReference type="Gene3D" id="3.10.450.50">
    <property type="match status" value="1"/>
</dbReference>
<dbReference type="Proteomes" id="UP000258927">
    <property type="component" value="Chromosome"/>
</dbReference>
<evidence type="ECO:0000313" key="1">
    <source>
        <dbReference type="EMBL" id="AVX03330.1"/>
    </source>
</evidence>
<dbReference type="SUPFAM" id="SSF54427">
    <property type="entry name" value="NTF2-like"/>
    <property type="match status" value="1"/>
</dbReference>
<protein>
    <submittedName>
        <fullName evidence="1">2-hydroxymuconate tautomerase</fullName>
    </submittedName>
</protein>
<dbReference type="Pfam" id="PF12893">
    <property type="entry name" value="Lumazine_bd_2"/>
    <property type="match status" value="1"/>
</dbReference>
<dbReference type="STRING" id="1122213.GCA_000423365_02000"/>